<protein>
    <submittedName>
        <fullName evidence="1">Uncharacterized protein</fullName>
    </submittedName>
</protein>
<dbReference type="Proteomes" id="UP000012960">
    <property type="component" value="Unplaced"/>
</dbReference>
<dbReference type="AlphaFoldDB" id="A0A804HXN4"/>
<dbReference type="InParanoid" id="A0A804HXN4"/>
<reference evidence="1" key="1">
    <citation type="submission" date="2021-05" db="UniProtKB">
        <authorList>
            <consortium name="EnsemblPlants"/>
        </authorList>
    </citation>
    <scope>IDENTIFICATION</scope>
    <source>
        <strain evidence="1">subsp. malaccensis</strain>
    </source>
</reference>
<accession>A0A804HXN4</accession>
<dbReference type="Gramene" id="Ma02_t00030.1">
    <property type="protein sequence ID" value="Ma02_p00030.1"/>
    <property type="gene ID" value="Ma02_g00030"/>
</dbReference>
<evidence type="ECO:0000313" key="2">
    <source>
        <dbReference type="Proteomes" id="UP000012960"/>
    </source>
</evidence>
<keyword evidence="2" id="KW-1185">Reference proteome</keyword>
<organism evidence="1 2">
    <name type="scientific">Musa acuminata subsp. malaccensis</name>
    <name type="common">Wild banana</name>
    <name type="synonym">Musa malaccensis</name>
    <dbReference type="NCBI Taxonomy" id="214687"/>
    <lineage>
        <taxon>Eukaryota</taxon>
        <taxon>Viridiplantae</taxon>
        <taxon>Streptophyta</taxon>
        <taxon>Embryophyta</taxon>
        <taxon>Tracheophyta</taxon>
        <taxon>Spermatophyta</taxon>
        <taxon>Magnoliopsida</taxon>
        <taxon>Liliopsida</taxon>
        <taxon>Zingiberales</taxon>
        <taxon>Musaceae</taxon>
        <taxon>Musa</taxon>
    </lineage>
</organism>
<name>A0A804HXN4_MUSAM</name>
<proteinExistence type="predicted"/>
<evidence type="ECO:0000313" key="1">
    <source>
        <dbReference type="EnsemblPlants" id="Ma02_p00030.1"/>
    </source>
</evidence>
<sequence>MHCYFFLVSSWREADVLFAAHFM</sequence>
<dbReference type="EnsemblPlants" id="Ma02_t00030.1">
    <property type="protein sequence ID" value="Ma02_p00030.1"/>
    <property type="gene ID" value="Ma02_g00030"/>
</dbReference>